<dbReference type="OrthoDB" id="9813569at2"/>
<keyword evidence="3" id="KW-0418">Kinase</keyword>
<dbReference type="Gene3D" id="3.40.1190.20">
    <property type="match status" value="1"/>
</dbReference>
<dbReference type="Pfam" id="PF00294">
    <property type="entry name" value="PfkB"/>
    <property type="match status" value="1"/>
</dbReference>
<name>A8ZYD2_DESOH</name>
<dbReference type="RefSeq" id="WP_012176268.1">
    <property type="nucleotide sequence ID" value="NC_009943.1"/>
</dbReference>
<gene>
    <name evidence="5" type="ordered locus">Dole_2854</name>
</gene>
<sequence>MIKKNTKRITGVGSALVDLLALEEDTFLQLLGSAKGGMTLVESEFIERAIERASRKPAIVSGGSACNTVAGVGMLGGDARFIGVMGQDTFGELFHFDLKKSNVEAVLSLSASPTGKVLSVITPDAQRTMFTCLGASTELNPAAMNRHLFEGCAIVVVEGYLLFNPALMLATVRAAKEAGALVSLDLASFDVVNQSRDLLETLVADYVDILIANEDEAHAYTGHTDALKALAGLSRNVTIAALKVGALGSYLSHAGEVIRIEPQTDCPAIDTTGAGDLWAAGFLYGLVNGYSLDRCGALGSACGYEVCQVIGAKIPDHGWKRIRSLIHC</sequence>
<dbReference type="InterPro" id="IPR011611">
    <property type="entry name" value="PfkB_dom"/>
</dbReference>
<keyword evidence="2" id="KW-0808">Transferase</keyword>
<organism evidence="5 6">
    <name type="scientific">Desulfosudis oleivorans (strain DSM 6200 / JCM 39069 / Hxd3)</name>
    <name type="common">Desulfococcus oleovorans</name>
    <dbReference type="NCBI Taxonomy" id="96561"/>
    <lineage>
        <taxon>Bacteria</taxon>
        <taxon>Pseudomonadati</taxon>
        <taxon>Thermodesulfobacteriota</taxon>
        <taxon>Desulfobacteria</taxon>
        <taxon>Desulfobacterales</taxon>
        <taxon>Desulfosudaceae</taxon>
        <taxon>Desulfosudis</taxon>
    </lineage>
</organism>
<dbReference type="PANTHER" id="PTHR43320">
    <property type="entry name" value="SUGAR KINASE"/>
    <property type="match status" value="1"/>
</dbReference>
<dbReference type="STRING" id="96561.Dole_2854"/>
<feature type="domain" description="Carbohydrate kinase PfkB" evidence="4">
    <location>
        <begin position="58"/>
        <end position="314"/>
    </location>
</feature>
<evidence type="ECO:0000256" key="2">
    <source>
        <dbReference type="ARBA" id="ARBA00022679"/>
    </source>
</evidence>
<dbReference type="AlphaFoldDB" id="A8ZYD2"/>
<dbReference type="InterPro" id="IPR052700">
    <property type="entry name" value="Carb_kinase_PfkB-like"/>
</dbReference>
<dbReference type="HOGENOM" id="CLU_027634_5_1_7"/>
<evidence type="ECO:0000256" key="3">
    <source>
        <dbReference type="ARBA" id="ARBA00022777"/>
    </source>
</evidence>
<dbReference type="GO" id="GO:0016301">
    <property type="term" value="F:kinase activity"/>
    <property type="evidence" value="ECO:0007669"/>
    <property type="project" value="UniProtKB-KW"/>
</dbReference>
<dbReference type="SUPFAM" id="SSF53613">
    <property type="entry name" value="Ribokinase-like"/>
    <property type="match status" value="1"/>
</dbReference>
<evidence type="ECO:0000313" key="5">
    <source>
        <dbReference type="EMBL" id="ABW68657.1"/>
    </source>
</evidence>
<evidence type="ECO:0000259" key="4">
    <source>
        <dbReference type="Pfam" id="PF00294"/>
    </source>
</evidence>
<accession>A8ZYD2</accession>
<reference evidence="5 6" key="1">
    <citation type="submission" date="2007-10" db="EMBL/GenBank/DDBJ databases">
        <title>Complete sequence of Desulfococcus oleovorans Hxd3.</title>
        <authorList>
            <consortium name="US DOE Joint Genome Institute"/>
            <person name="Copeland A."/>
            <person name="Lucas S."/>
            <person name="Lapidus A."/>
            <person name="Barry K."/>
            <person name="Glavina del Rio T."/>
            <person name="Dalin E."/>
            <person name="Tice H."/>
            <person name="Pitluck S."/>
            <person name="Kiss H."/>
            <person name="Brettin T."/>
            <person name="Bruce D."/>
            <person name="Detter J.C."/>
            <person name="Han C."/>
            <person name="Schmutz J."/>
            <person name="Larimer F."/>
            <person name="Land M."/>
            <person name="Hauser L."/>
            <person name="Kyrpides N."/>
            <person name="Kim E."/>
            <person name="Wawrik B."/>
            <person name="Richardson P."/>
        </authorList>
    </citation>
    <scope>NUCLEOTIDE SEQUENCE [LARGE SCALE GENOMIC DNA]</scope>
    <source>
        <strain evidence="6">DSM 6200 / JCM 39069 / Hxd3</strain>
    </source>
</reference>
<dbReference type="KEGG" id="dol:Dole_2854"/>
<dbReference type="CDD" id="cd01168">
    <property type="entry name" value="adenosine_kinase"/>
    <property type="match status" value="1"/>
</dbReference>
<dbReference type="InterPro" id="IPR002173">
    <property type="entry name" value="Carboh/pur_kinase_PfkB_CS"/>
</dbReference>
<dbReference type="InterPro" id="IPR029056">
    <property type="entry name" value="Ribokinase-like"/>
</dbReference>
<comment type="similarity">
    <text evidence="1">Belongs to the carbohydrate kinase PfkB family.</text>
</comment>
<evidence type="ECO:0000313" key="6">
    <source>
        <dbReference type="Proteomes" id="UP000008561"/>
    </source>
</evidence>
<keyword evidence="6" id="KW-1185">Reference proteome</keyword>
<dbReference type="PANTHER" id="PTHR43320:SF3">
    <property type="entry name" value="CARBOHYDRATE KINASE PFKB DOMAIN-CONTAINING PROTEIN"/>
    <property type="match status" value="1"/>
</dbReference>
<evidence type="ECO:0000256" key="1">
    <source>
        <dbReference type="ARBA" id="ARBA00010688"/>
    </source>
</evidence>
<protein>
    <submittedName>
        <fullName evidence="5">PfkB domain protein</fullName>
    </submittedName>
</protein>
<dbReference type="EMBL" id="CP000859">
    <property type="protein sequence ID" value="ABW68657.1"/>
    <property type="molecule type" value="Genomic_DNA"/>
</dbReference>
<proteinExistence type="inferred from homology"/>
<dbReference type="eggNOG" id="COG0524">
    <property type="taxonomic scope" value="Bacteria"/>
</dbReference>
<dbReference type="Proteomes" id="UP000008561">
    <property type="component" value="Chromosome"/>
</dbReference>
<dbReference type="PROSITE" id="PS00584">
    <property type="entry name" value="PFKB_KINASES_2"/>
    <property type="match status" value="1"/>
</dbReference>